<keyword evidence="7" id="KW-0677">Repeat</keyword>
<dbReference type="PIRSF" id="PIRSF000606">
    <property type="entry name" value="Ribsml_S6_kin_2"/>
    <property type="match status" value="1"/>
</dbReference>
<dbReference type="InterPro" id="IPR041906">
    <property type="entry name" value="RSK_N"/>
</dbReference>
<dbReference type="Gene3D" id="3.30.200.20">
    <property type="entry name" value="Phosphorylase Kinase, domain 1"/>
    <property type="match status" value="2"/>
</dbReference>
<dbReference type="EMBL" id="VZSO01000226">
    <property type="protein sequence ID" value="NWZ26897.1"/>
    <property type="molecule type" value="Genomic_DNA"/>
</dbReference>
<dbReference type="CDD" id="cd14176">
    <property type="entry name" value="STKc_RSK2_C"/>
    <property type="match status" value="1"/>
</dbReference>
<dbReference type="PROSITE" id="PS00108">
    <property type="entry name" value="PROTEIN_KINASE_ST"/>
    <property type="match status" value="2"/>
</dbReference>
<dbReference type="FunFam" id="1.10.510.10:FF:000010">
    <property type="entry name" value="Ribosomal protein S6 kinase"/>
    <property type="match status" value="1"/>
</dbReference>
<dbReference type="FunFam" id="1.10.510.10:FF:000041">
    <property type="entry name" value="Ribosomal protein S6 kinase"/>
    <property type="match status" value="1"/>
</dbReference>
<feature type="domain" description="Protein kinase" evidence="16">
    <location>
        <begin position="26"/>
        <end position="285"/>
    </location>
</feature>
<dbReference type="InterPro" id="IPR017892">
    <property type="entry name" value="Pkinase_C"/>
</dbReference>
<evidence type="ECO:0000256" key="3">
    <source>
        <dbReference type="ARBA" id="ARBA00012513"/>
    </source>
</evidence>
<comment type="cofactor">
    <cofactor evidence="1">
        <name>Mg(2+)</name>
        <dbReference type="ChEBI" id="CHEBI:18420"/>
    </cofactor>
</comment>
<dbReference type="InterPro" id="IPR008271">
    <property type="entry name" value="Ser/Thr_kinase_AS"/>
</dbReference>
<proteinExistence type="inferred from homology"/>
<feature type="active site" description="Proton acceptor" evidence="13">
    <location>
        <position position="151"/>
    </location>
</feature>
<evidence type="ECO:0000256" key="9">
    <source>
        <dbReference type="ARBA" id="ARBA00022777"/>
    </source>
</evidence>
<keyword evidence="9 18" id="KW-0418">Kinase</keyword>
<evidence type="ECO:0000256" key="5">
    <source>
        <dbReference type="ARBA" id="ARBA00022553"/>
    </source>
</evidence>
<evidence type="ECO:0000256" key="10">
    <source>
        <dbReference type="ARBA" id="ARBA00022840"/>
    </source>
</evidence>
<keyword evidence="4" id="KW-0723">Serine/threonine-protein kinase</keyword>
<comment type="catalytic activity">
    <reaction evidence="11">
        <text>L-threonyl-[protein] + ATP = O-phospho-L-threonyl-[protein] + ADP + H(+)</text>
        <dbReference type="Rhea" id="RHEA:46608"/>
        <dbReference type="Rhea" id="RHEA-COMP:11060"/>
        <dbReference type="Rhea" id="RHEA-COMP:11605"/>
        <dbReference type="ChEBI" id="CHEBI:15378"/>
        <dbReference type="ChEBI" id="CHEBI:30013"/>
        <dbReference type="ChEBI" id="CHEBI:30616"/>
        <dbReference type="ChEBI" id="CHEBI:61977"/>
        <dbReference type="ChEBI" id="CHEBI:456216"/>
        <dbReference type="EC" id="2.7.11.1"/>
    </reaction>
</comment>
<dbReference type="InterPro" id="IPR000719">
    <property type="entry name" value="Prot_kinase_dom"/>
</dbReference>
<accession>A0A7K7L7K3</accession>
<comment type="catalytic activity">
    <reaction evidence="12">
        <text>L-seryl-[protein] + ATP = O-phospho-L-seryl-[protein] + ADP + H(+)</text>
        <dbReference type="Rhea" id="RHEA:17989"/>
        <dbReference type="Rhea" id="RHEA-COMP:9863"/>
        <dbReference type="Rhea" id="RHEA-COMP:11604"/>
        <dbReference type="ChEBI" id="CHEBI:15378"/>
        <dbReference type="ChEBI" id="CHEBI:29999"/>
        <dbReference type="ChEBI" id="CHEBI:30616"/>
        <dbReference type="ChEBI" id="CHEBI:83421"/>
        <dbReference type="ChEBI" id="CHEBI:456216"/>
        <dbReference type="EC" id="2.7.11.1"/>
    </reaction>
</comment>
<dbReference type="Pfam" id="PF00069">
    <property type="entry name" value="Pkinase"/>
    <property type="match status" value="2"/>
</dbReference>
<feature type="domain" description="Protein kinase" evidence="16">
    <location>
        <begin position="380"/>
        <end position="638"/>
    </location>
</feature>
<name>A0A7K7L7K3_9AVES</name>
<evidence type="ECO:0000256" key="7">
    <source>
        <dbReference type="ARBA" id="ARBA00022737"/>
    </source>
</evidence>
<dbReference type="Gene3D" id="1.10.510.10">
    <property type="entry name" value="Transferase(Phosphotransferase) domain 1"/>
    <property type="match status" value="2"/>
</dbReference>
<evidence type="ECO:0000256" key="14">
    <source>
        <dbReference type="PIRSR" id="PIRSR000606-51"/>
    </source>
</evidence>
<evidence type="ECO:0000256" key="15">
    <source>
        <dbReference type="PROSITE-ProRule" id="PRU10141"/>
    </source>
</evidence>
<evidence type="ECO:0000256" key="12">
    <source>
        <dbReference type="ARBA" id="ARBA00048679"/>
    </source>
</evidence>
<dbReference type="GO" id="GO:0004674">
    <property type="term" value="F:protein serine/threonine kinase activity"/>
    <property type="evidence" value="ECO:0007669"/>
    <property type="project" value="UniProtKB-KW"/>
</dbReference>
<evidence type="ECO:0000256" key="13">
    <source>
        <dbReference type="PIRSR" id="PIRSR000606-50"/>
    </source>
</evidence>
<dbReference type="Proteomes" id="UP000525565">
    <property type="component" value="Unassembled WGS sequence"/>
</dbReference>
<organism evidence="18 19">
    <name type="scientific">Asarcornis scutulata</name>
    <dbReference type="NCBI Taxonomy" id="75869"/>
    <lineage>
        <taxon>Eukaryota</taxon>
        <taxon>Metazoa</taxon>
        <taxon>Chordata</taxon>
        <taxon>Craniata</taxon>
        <taxon>Vertebrata</taxon>
        <taxon>Euteleostomi</taxon>
        <taxon>Archelosauria</taxon>
        <taxon>Archosauria</taxon>
        <taxon>Dinosauria</taxon>
        <taxon>Saurischia</taxon>
        <taxon>Theropoda</taxon>
        <taxon>Coelurosauria</taxon>
        <taxon>Aves</taxon>
        <taxon>Neognathae</taxon>
        <taxon>Galloanserae</taxon>
        <taxon>Anseriformes</taxon>
        <taxon>Anatidae</taxon>
        <taxon>Anatinae</taxon>
        <taxon>Asarcornis</taxon>
    </lineage>
</organism>
<dbReference type="FunFam" id="3.30.200.20:FF:000013">
    <property type="entry name" value="Ribosomal protein S6 kinase"/>
    <property type="match status" value="1"/>
</dbReference>
<dbReference type="PANTHER" id="PTHR24351">
    <property type="entry name" value="RIBOSOMAL PROTEIN S6 KINASE"/>
    <property type="match status" value="1"/>
</dbReference>
<evidence type="ECO:0000256" key="6">
    <source>
        <dbReference type="ARBA" id="ARBA00022679"/>
    </source>
</evidence>
<dbReference type="InterPro" id="IPR000961">
    <property type="entry name" value="AGC-kinase_C"/>
</dbReference>
<keyword evidence="19" id="KW-1185">Reference proteome</keyword>
<feature type="domain" description="AGC-kinase C-terminal" evidence="17">
    <location>
        <begin position="286"/>
        <end position="355"/>
    </location>
</feature>
<reference evidence="18 19" key="1">
    <citation type="submission" date="2019-09" db="EMBL/GenBank/DDBJ databases">
        <title>Bird 10,000 Genomes (B10K) Project - Family phase.</title>
        <authorList>
            <person name="Zhang G."/>
        </authorList>
    </citation>
    <scope>NUCLEOTIDE SEQUENCE [LARGE SCALE GENOMIC DNA]</scope>
    <source>
        <strain evidence="18">OUT-0051</strain>
        <tissue evidence="18">Kidney</tissue>
    </source>
</reference>
<dbReference type="FunFam" id="3.30.200.20:FF:000121">
    <property type="entry name" value="Ribosomal protein S6 kinase"/>
    <property type="match status" value="1"/>
</dbReference>
<feature type="non-terminal residue" evidence="18">
    <location>
        <position position="1"/>
    </location>
</feature>
<dbReference type="GO" id="GO:0035556">
    <property type="term" value="P:intracellular signal transduction"/>
    <property type="evidence" value="ECO:0007669"/>
    <property type="project" value="InterPro"/>
</dbReference>
<dbReference type="PROSITE" id="PS51285">
    <property type="entry name" value="AGC_KINASE_CTER"/>
    <property type="match status" value="1"/>
</dbReference>
<comment type="caution">
    <text evidence="18">The sequence shown here is derived from an EMBL/GenBank/DDBJ whole genome shotgun (WGS) entry which is preliminary data.</text>
</comment>
<dbReference type="PROSITE" id="PS00107">
    <property type="entry name" value="PROTEIN_KINASE_ATP"/>
    <property type="match status" value="2"/>
</dbReference>
<dbReference type="SMART" id="SM00220">
    <property type="entry name" value="S_TKc"/>
    <property type="match status" value="2"/>
</dbReference>
<dbReference type="InterPro" id="IPR017441">
    <property type="entry name" value="Protein_kinase_ATP_BS"/>
</dbReference>
<evidence type="ECO:0000313" key="19">
    <source>
        <dbReference type="Proteomes" id="UP000525565"/>
    </source>
</evidence>
<keyword evidence="5" id="KW-0597">Phosphoprotein</keyword>
<feature type="binding site" evidence="14 15">
    <location>
        <position position="409"/>
    </location>
    <ligand>
        <name>ATP</name>
        <dbReference type="ChEBI" id="CHEBI:30616"/>
    </ligand>
</feature>
<evidence type="ECO:0000259" key="16">
    <source>
        <dbReference type="PROSITE" id="PS50011"/>
    </source>
</evidence>
<feature type="binding site" evidence="14">
    <location>
        <begin position="32"/>
        <end position="40"/>
    </location>
    <ligand>
        <name>ATP</name>
        <dbReference type="ChEBI" id="CHEBI:30616"/>
    </ligand>
</feature>
<dbReference type="GO" id="GO:0005524">
    <property type="term" value="F:ATP binding"/>
    <property type="evidence" value="ECO:0007669"/>
    <property type="project" value="UniProtKB-UniRule"/>
</dbReference>
<feature type="non-terminal residue" evidence="18">
    <location>
        <position position="697"/>
    </location>
</feature>
<evidence type="ECO:0000256" key="4">
    <source>
        <dbReference type="ARBA" id="ARBA00022527"/>
    </source>
</evidence>
<dbReference type="InterPro" id="IPR016239">
    <property type="entry name" value="Ribosomal_S6_kinase_II"/>
</dbReference>
<evidence type="ECO:0000259" key="17">
    <source>
        <dbReference type="PROSITE" id="PS51285"/>
    </source>
</evidence>
<sequence length="697" mass="78840">EEGNIKEIAITHHVKEGHEKADPSQFELLKVLGQGSFGKVFLVKKISGSDARQLYAMKVLKKATLKVRDRVRTKMERDILVEVNHPFIVKLHYAFQTEGKLYLILDFLRGGDLFTRLSKEVMFTEDDVKFYLAELALALDHLHSLGIIYRDLKPENILLDEEGHIKLTDFGLSKESIDHEKKAYSFCGTVEYMAPEVVNRRGHTQSADWWSFGVLMFEMLTGTLPFQGKDRKETMTMILKAKLGMPQFLSPEAQSLLRMLFKRNPANRLGAGPDGVEEIKRHPFFSKIDWNKLYRREIHPPFKPATGRPEDTFYFDPEFTAKTPKDSPGIPPSANAHQLFRGFSFVAIASDDESQSMQTVGVHSIVQQLHRNSIQFTDGYEVKEDIGVGSYSICKRCIHKASNMEYAVKIIDKSKRDPTEEIEILLRYGQHPNIITLKDVYDDGKYVYVVTELMKGGELLDKILRQKFFSEREASAVLFTITKTVEYLHAQGVVHRDLKPSNILYVDESGNPESIRICDFGFAKQLRAENGLLMTPCYTANFVAPEVLKRQGYDAACDIWSLGVLLYTMLTGYTPFANGPDDTPEEILARIGSGKFSLSGGYWNTVSDTAKADLVSKMLHVDPHQRLTAAQVLSHPWIVHCDQLPQYQLNRQDAPHLGAMAATYSALNRNQSPVLEPVGRSTLAQRRGIKKITSTAL</sequence>
<feature type="binding site" evidence="14 15">
    <location>
        <position position="58"/>
    </location>
    <ligand>
        <name>ATP</name>
        <dbReference type="ChEBI" id="CHEBI:30616"/>
    </ligand>
</feature>
<dbReference type="Pfam" id="PF00433">
    <property type="entry name" value="Pkinase_C"/>
    <property type="match status" value="1"/>
</dbReference>
<feature type="binding site" evidence="14">
    <location>
        <begin position="386"/>
        <end position="394"/>
    </location>
    <ligand>
        <name>ATP</name>
        <dbReference type="ChEBI" id="CHEBI:30616"/>
    </ligand>
</feature>
<dbReference type="PROSITE" id="PS50011">
    <property type="entry name" value="PROTEIN_KINASE_DOM"/>
    <property type="match status" value="2"/>
</dbReference>
<comment type="similarity">
    <text evidence="2">Belongs to the protein kinase superfamily. AGC Ser/Thr protein kinase family. S6 kinase subfamily.</text>
</comment>
<feature type="active site" description="Proton acceptor" evidence="13">
    <location>
        <position position="497"/>
    </location>
</feature>
<protein>
    <recommendedName>
        <fullName evidence="3">non-specific serine/threonine protein kinase</fullName>
        <ecNumber evidence="3">2.7.11.1</ecNumber>
    </recommendedName>
</protein>
<dbReference type="EC" id="2.7.11.1" evidence="3"/>
<evidence type="ECO:0000313" key="18">
    <source>
        <dbReference type="EMBL" id="NWZ26897.1"/>
    </source>
</evidence>
<dbReference type="AlphaFoldDB" id="A0A7K7L7K3"/>
<keyword evidence="6" id="KW-0808">Transferase</keyword>
<dbReference type="CDD" id="cd05582">
    <property type="entry name" value="STKc_RSK_N"/>
    <property type="match status" value="1"/>
</dbReference>
<dbReference type="SUPFAM" id="SSF56112">
    <property type="entry name" value="Protein kinase-like (PK-like)"/>
    <property type="match status" value="2"/>
</dbReference>
<evidence type="ECO:0000256" key="8">
    <source>
        <dbReference type="ARBA" id="ARBA00022741"/>
    </source>
</evidence>
<gene>
    <name evidence="18" type="primary">Rps6ka3</name>
    <name evidence="18" type="ORF">ASASCU_R05843</name>
</gene>
<dbReference type="InterPro" id="IPR011009">
    <property type="entry name" value="Kinase-like_dom_sf"/>
</dbReference>
<evidence type="ECO:0000256" key="11">
    <source>
        <dbReference type="ARBA" id="ARBA00047899"/>
    </source>
</evidence>
<dbReference type="GO" id="GO:0000287">
    <property type="term" value="F:magnesium ion binding"/>
    <property type="evidence" value="ECO:0007669"/>
    <property type="project" value="InterPro"/>
</dbReference>
<keyword evidence="8 14" id="KW-0547">Nucleotide-binding</keyword>
<dbReference type="InterPro" id="IPR041905">
    <property type="entry name" value="RPS6KA3_C"/>
</dbReference>
<keyword evidence="10 14" id="KW-0067">ATP-binding</keyword>
<dbReference type="SMART" id="SM00133">
    <property type="entry name" value="S_TK_X"/>
    <property type="match status" value="1"/>
</dbReference>
<evidence type="ECO:0000256" key="1">
    <source>
        <dbReference type="ARBA" id="ARBA00001946"/>
    </source>
</evidence>
<evidence type="ECO:0000256" key="2">
    <source>
        <dbReference type="ARBA" id="ARBA00009804"/>
    </source>
</evidence>